<dbReference type="InterPro" id="IPR002938">
    <property type="entry name" value="FAD-bd"/>
</dbReference>
<keyword evidence="3" id="KW-1185">Reference proteome</keyword>
<reference evidence="2" key="2">
    <citation type="submission" date="2020-09" db="EMBL/GenBank/DDBJ databases">
        <authorList>
            <person name="Sun Q."/>
            <person name="Zhou Y."/>
        </authorList>
    </citation>
    <scope>NUCLEOTIDE SEQUENCE</scope>
    <source>
        <strain evidence="2">CGMCC 4.7299</strain>
    </source>
</reference>
<name>A0A8J3BVN9_9ACTN</name>
<dbReference type="AlphaFoldDB" id="A0A8J3BVN9"/>
<dbReference type="PRINTS" id="PR00420">
    <property type="entry name" value="RNGMNOXGNASE"/>
</dbReference>
<organism evidence="2 3">
    <name type="scientific">Mangrovihabitans endophyticus</name>
    <dbReference type="NCBI Taxonomy" id="1751298"/>
    <lineage>
        <taxon>Bacteria</taxon>
        <taxon>Bacillati</taxon>
        <taxon>Actinomycetota</taxon>
        <taxon>Actinomycetes</taxon>
        <taxon>Micromonosporales</taxon>
        <taxon>Micromonosporaceae</taxon>
        <taxon>Mangrovihabitans</taxon>
    </lineage>
</organism>
<evidence type="ECO:0000313" key="2">
    <source>
        <dbReference type="EMBL" id="GGK72640.1"/>
    </source>
</evidence>
<proteinExistence type="predicted"/>
<reference evidence="2" key="1">
    <citation type="journal article" date="2014" name="Int. J. Syst. Evol. Microbiol.">
        <title>Complete genome sequence of Corynebacterium casei LMG S-19264T (=DSM 44701T), isolated from a smear-ripened cheese.</title>
        <authorList>
            <consortium name="US DOE Joint Genome Institute (JGI-PGF)"/>
            <person name="Walter F."/>
            <person name="Albersmeier A."/>
            <person name="Kalinowski J."/>
            <person name="Ruckert C."/>
        </authorList>
    </citation>
    <scope>NUCLEOTIDE SEQUENCE</scope>
    <source>
        <strain evidence="2">CGMCC 4.7299</strain>
    </source>
</reference>
<dbReference type="GO" id="GO:0071949">
    <property type="term" value="F:FAD binding"/>
    <property type="evidence" value="ECO:0007669"/>
    <property type="project" value="InterPro"/>
</dbReference>
<dbReference type="InterPro" id="IPR050407">
    <property type="entry name" value="Geranylgeranyl_reductase"/>
</dbReference>
<dbReference type="InterPro" id="IPR036188">
    <property type="entry name" value="FAD/NAD-bd_sf"/>
</dbReference>
<sequence length="390" mass="41932">MFDVIVVGARCAGAATAMLLARRGWRVLLVDKARELTESTSTLYIQRPGVMMLREWGLLPQVIASGCPGLERTHYEVNGVRLVGGAAGGEVSYAPRRGVLDPILVEAAVGAGAEFRAGCAVTDLVWHADRVAGVRLGTSSGLAETVRAPLVVGADGMRSTVANLLSAPVEVSDPRRTCVYYSVWADLPACFETYERTGNWIAVIPTNDALTIVATYVPQSAFAAVRLAPFQAHHTAISRTAPQLYERMRTATQVERLRGRGDQFNFFRQAAGSGWALAGDAGVHKDSITARGITDAFVQADLLNQALDVDPGDPAALRLGLTGYADSRNRALAESYRGALALAELRVTESRLSMLRAISESTELTELYFAVTAGLRTMDDLLVPELLERL</sequence>
<dbReference type="PANTHER" id="PTHR42685">
    <property type="entry name" value="GERANYLGERANYL DIPHOSPHATE REDUCTASE"/>
    <property type="match status" value="1"/>
</dbReference>
<evidence type="ECO:0000259" key="1">
    <source>
        <dbReference type="Pfam" id="PF01494"/>
    </source>
</evidence>
<dbReference type="Proteomes" id="UP000656042">
    <property type="component" value="Unassembled WGS sequence"/>
</dbReference>
<comment type="caution">
    <text evidence="2">The sequence shown here is derived from an EMBL/GenBank/DDBJ whole genome shotgun (WGS) entry which is preliminary data.</text>
</comment>
<protein>
    <submittedName>
        <fullName evidence="2">FAD-dependent oxidoreductase</fullName>
    </submittedName>
</protein>
<dbReference type="PANTHER" id="PTHR42685:SF22">
    <property type="entry name" value="CONDITIONED MEDIUM FACTOR RECEPTOR 1"/>
    <property type="match status" value="1"/>
</dbReference>
<dbReference type="SUPFAM" id="SSF51905">
    <property type="entry name" value="FAD/NAD(P)-binding domain"/>
    <property type="match status" value="1"/>
</dbReference>
<dbReference type="Pfam" id="PF01494">
    <property type="entry name" value="FAD_binding_3"/>
    <property type="match status" value="1"/>
</dbReference>
<dbReference type="Gene3D" id="3.50.50.60">
    <property type="entry name" value="FAD/NAD(P)-binding domain"/>
    <property type="match status" value="1"/>
</dbReference>
<dbReference type="RefSeq" id="WP_189077181.1">
    <property type="nucleotide sequence ID" value="NZ_BMMX01000001.1"/>
</dbReference>
<feature type="domain" description="FAD-binding" evidence="1">
    <location>
        <begin position="2"/>
        <end position="268"/>
    </location>
</feature>
<evidence type="ECO:0000313" key="3">
    <source>
        <dbReference type="Proteomes" id="UP000656042"/>
    </source>
</evidence>
<dbReference type="EMBL" id="BMMX01000001">
    <property type="protein sequence ID" value="GGK72640.1"/>
    <property type="molecule type" value="Genomic_DNA"/>
</dbReference>
<gene>
    <name evidence="2" type="ORF">GCM10012284_03030</name>
</gene>
<accession>A0A8J3BVN9</accession>